<feature type="transmembrane region" description="Helical" evidence="6">
    <location>
        <begin position="144"/>
        <end position="171"/>
    </location>
</feature>
<proteinExistence type="predicted"/>
<comment type="subcellular location">
    <subcellularLocation>
        <location evidence="1">Cell membrane</location>
        <topology evidence="1">Multi-pass membrane protein</topology>
    </subcellularLocation>
</comment>
<keyword evidence="5 6" id="KW-0472">Membrane</keyword>
<feature type="transmembrane region" description="Helical" evidence="6">
    <location>
        <begin position="183"/>
        <end position="206"/>
    </location>
</feature>
<dbReference type="EMBL" id="CP095043">
    <property type="protein sequence ID" value="UOQ59709.1"/>
    <property type="molecule type" value="Genomic_DNA"/>
</dbReference>
<dbReference type="InterPro" id="IPR001123">
    <property type="entry name" value="LeuE-type"/>
</dbReference>
<feature type="transmembrane region" description="Helical" evidence="6">
    <location>
        <begin position="6"/>
        <end position="29"/>
    </location>
</feature>
<evidence type="ECO:0000256" key="6">
    <source>
        <dbReference type="SAM" id="Phobius"/>
    </source>
</evidence>
<keyword evidence="8" id="KW-1185">Reference proteome</keyword>
<name>A0ABY4FU56_9MICO</name>
<dbReference type="Proteomes" id="UP000831775">
    <property type="component" value="Chromosome"/>
</dbReference>
<feature type="transmembrane region" description="Helical" evidence="6">
    <location>
        <begin position="41"/>
        <end position="63"/>
    </location>
</feature>
<gene>
    <name evidence="7" type="ORF">MUN76_11705</name>
</gene>
<dbReference type="RefSeq" id="WP_244684874.1">
    <property type="nucleotide sequence ID" value="NZ_CP095043.1"/>
</dbReference>
<keyword evidence="2" id="KW-1003">Cell membrane</keyword>
<evidence type="ECO:0000313" key="8">
    <source>
        <dbReference type="Proteomes" id="UP000831775"/>
    </source>
</evidence>
<feature type="transmembrane region" description="Helical" evidence="6">
    <location>
        <begin position="69"/>
        <end position="90"/>
    </location>
</feature>
<feature type="transmembrane region" description="Helical" evidence="6">
    <location>
        <begin position="110"/>
        <end position="132"/>
    </location>
</feature>
<keyword evidence="4 6" id="KW-1133">Transmembrane helix</keyword>
<dbReference type="Pfam" id="PF01810">
    <property type="entry name" value="LysE"/>
    <property type="match status" value="1"/>
</dbReference>
<dbReference type="PANTHER" id="PTHR30086">
    <property type="entry name" value="ARGININE EXPORTER PROTEIN ARGO"/>
    <property type="match status" value="1"/>
</dbReference>
<evidence type="ECO:0000256" key="3">
    <source>
        <dbReference type="ARBA" id="ARBA00022692"/>
    </source>
</evidence>
<protein>
    <submittedName>
        <fullName evidence="7">LysE family translocator</fullName>
    </submittedName>
</protein>
<evidence type="ECO:0000256" key="1">
    <source>
        <dbReference type="ARBA" id="ARBA00004651"/>
    </source>
</evidence>
<evidence type="ECO:0000313" key="7">
    <source>
        <dbReference type="EMBL" id="UOQ59709.1"/>
    </source>
</evidence>
<evidence type="ECO:0000256" key="4">
    <source>
        <dbReference type="ARBA" id="ARBA00022989"/>
    </source>
</evidence>
<evidence type="ECO:0000256" key="2">
    <source>
        <dbReference type="ARBA" id="ARBA00022475"/>
    </source>
</evidence>
<evidence type="ECO:0000256" key="5">
    <source>
        <dbReference type="ARBA" id="ARBA00023136"/>
    </source>
</evidence>
<keyword evidence="3 6" id="KW-0812">Transmembrane</keyword>
<organism evidence="7 8">
    <name type="scientific">Leucobacter rhizosphaerae</name>
    <dbReference type="NCBI Taxonomy" id="2932245"/>
    <lineage>
        <taxon>Bacteria</taxon>
        <taxon>Bacillati</taxon>
        <taxon>Actinomycetota</taxon>
        <taxon>Actinomycetes</taxon>
        <taxon>Micrococcales</taxon>
        <taxon>Microbacteriaceae</taxon>
        <taxon>Leucobacter</taxon>
    </lineage>
</organism>
<reference evidence="7 8" key="1">
    <citation type="submission" date="2022-04" db="EMBL/GenBank/DDBJ databases">
        <title>Leucobacter sp. isolated from rhizosphere of onion.</title>
        <authorList>
            <person name="Won M."/>
            <person name="Lee C.-M."/>
            <person name="Woen H.-Y."/>
            <person name="Kwon S.-W."/>
        </authorList>
    </citation>
    <scope>NUCLEOTIDE SEQUENCE [LARGE SCALE GENOMIC DNA]</scope>
    <source>
        <strain evidence="7 8">H25R-14</strain>
    </source>
</reference>
<dbReference type="PANTHER" id="PTHR30086:SF20">
    <property type="entry name" value="ARGININE EXPORTER PROTEIN ARGO-RELATED"/>
    <property type="match status" value="1"/>
</dbReference>
<accession>A0ABY4FU56</accession>
<sequence length="209" mass="21592">MDIGLMVAFWGVSMLFVLTPGVDWAYAIATGLRHRAGVMPAVSGMLVGHLAATIIVAAGVAALLATSEVAMTILTSVGAAYLMWLGISALRNPPAPDVDAQSAPSGQARLLAKGIGISLLNPKVFLLFLALLPQFTDADASWPVGMQIVMLGILHVLNCAIVYFAVGYGAAVVLTRLPRAAKIVGAASGIVMICLGLALIIERIIAMTA</sequence>